<feature type="coiled-coil region" evidence="1">
    <location>
        <begin position="12"/>
        <end position="46"/>
    </location>
</feature>
<dbReference type="GO" id="GO:0006412">
    <property type="term" value="P:translation"/>
    <property type="evidence" value="ECO:0007669"/>
    <property type="project" value="InterPro"/>
</dbReference>
<dbReference type="GO" id="GO:0005840">
    <property type="term" value="C:ribosome"/>
    <property type="evidence" value="ECO:0007669"/>
    <property type="project" value="InterPro"/>
</dbReference>
<keyword evidence="3" id="KW-1185">Reference proteome</keyword>
<organism evidence="2 3">
    <name type="scientific">Erythroxylum novogranatense</name>
    <dbReference type="NCBI Taxonomy" id="1862640"/>
    <lineage>
        <taxon>Eukaryota</taxon>
        <taxon>Viridiplantae</taxon>
        <taxon>Streptophyta</taxon>
        <taxon>Embryophyta</taxon>
        <taxon>Tracheophyta</taxon>
        <taxon>Spermatophyta</taxon>
        <taxon>Magnoliopsida</taxon>
        <taxon>eudicotyledons</taxon>
        <taxon>Gunneridae</taxon>
        <taxon>Pentapetalae</taxon>
        <taxon>rosids</taxon>
        <taxon>fabids</taxon>
        <taxon>Malpighiales</taxon>
        <taxon>Erythroxylaceae</taxon>
        <taxon>Erythroxylum</taxon>
    </lineage>
</organism>
<sequence length="168" mass="18999">MLDNQKLMLENYSRTQEQLDAIKEQMHRMNQQLVNLNARVVGLADKKTVSIQAGCKDLSVALPTTNPKKQNTPSALLHKSVMNKEFRRMAKAVENQLLNDNCVIMSFHNVLILIFAAPKLISISLLQVADNYYRPDLKKAMVARLTVVQRSLKVAKSGVKKRNRLGTK</sequence>
<dbReference type="AlphaFoldDB" id="A0AAV8S8L6"/>
<proteinExistence type="predicted"/>
<dbReference type="PANTHER" id="PTHR10544">
    <property type="entry name" value="60S RIBOSOMAL PROTEIN L28"/>
    <property type="match status" value="1"/>
</dbReference>
<dbReference type="InterPro" id="IPR002672">
    <property type="entry name" value="Ribosomal_eL28"/>
</dbReference>
<dbReference type="Proteomes" id="UP001159364">
    <property type="component" value="Linkage Group LG12"/>
</dbReference>
<dbReference type="GO" id="GO:0003735">
    <property type="term" value="F:structural constituent of ribosome"/>
    <property type="evidence" value="ECO:0007669"/>
    <property type="project" value="InterPro"/>
</dbReference>
<accession>A0AAV8S8L6</accession>
<dbReference type="Gene3D" id="3.30.390.110">
    <property type="match status" value="1"/>
</dbReference>
<evidence type="ECO:0000256" key="1">
    <source>
        <dbReference type="SAM" id="Coils"/>
    </source>
</evidence>
<gene>
    <name evidence="2" type="ORF">K2173_003066</name>
</gene>
<protein>
    <submittedName>
        <fullName evidence="2">Uncharacterized protein</fullName>
    </submittedName>
</protein>
<dbReference type="EMBL" id="JAIWQS010000012">
    <property type="protein sequence ID" value="KAJ8748429.1"/>
    <property type="molecule type" value="Genomic_DNA"/>
</dbReference>
<evidence type="ECO:0000313" key="3">
    <source>
        <dbReference type="Proteomes" id="UP001159364"/>
    </source>
</evidence>
<comment type="caution">
    <text evidence="2">The sequence shown here is derived from an EMBL/GenBank/DDBJ whole genome shotgun (WGS) entry which is preliminary data.</text>
</comment>
<name>A0AAV8S8L6_9ROSI</name>
<evidence type="ECO:0000313" key="2">
    <source>
        <dbReference type="EMBL" id="KAJ8748429.1"/>
    </source>
</evidence>
<keyword evidence="1" id="KW-0175">Coiled coil</keyword>
<reference evidence="2 3" key="1">
    <citation type="submission" date="2021-09" db="EMBL/GenBank/DDBJ databases">
        <title>Genomic insights and catalytic innovation underlie evolution of tropane alkaloids biosynthesis.</title>
        <authorList>
            <person name="Wang Y.-J."/>
            <person name="Tian T."/>
            <person name="Huang J.-P."/>
            <person name="Huang S.-X."/>
        </authorList>
    </citation>
    <scope>NUCLEOTIDE SEQUENCE [LARGE SCALE GENOMIC DNA]</scope>
    <source>
        <strain evidence="2">KIB-2018</strain>
        <tissue evidence="2">Leaf</tissue>
    </source>
</reference>